<evidence type="ECO:0000256" key="7">
    <source>
        <dbReference type="ARBA" id="ARBA00023136"/>
    </source>
</evidence>
<dbReference type="SUPFAM" id="SSF109998">
    <property type="entry name" value="Triger factor/SurA peptide-binding domain-like"/>
    <property type="match status" value="1"/>
</dbReference>
<dbReference type="InterPro" id="IPR046357">
    <property type="entry name" value="PPIase_dom_sf"/>
</dbReference>
<comment type="function">
    <text evidence="11">Plays a major role in protein secretion by helping the post-translocational extracellular folding of several secreted proteins.</text>
</comment>
<dbReference type="GO" id="GO:0006457">
    <property type="term" value="P:protein folding"/>
    <property type="evidence" value="ECO:0007669"/>
    <property type="project" value="UniProtKB-UniRule"/>
</dbReference>
<sequence>MMYLIKNKRVIWALILLVTVSVFISACSDEKAEKAVAKVNDENITEDELEKYVDYRKKEAELSGYIAPEMWDQVIEGSEFTYEQQLKQSSLQDLINQRVLLQKADEEEIEVTNKELDKELEEFRNTEEKEKNFNDYLDQLGISEEYFEEMYKQGMTINKLMDKLVKIDEKSVKEEYEANKESYDKIKASHILVETKEEAEEVKNKIKEGEDFAELAKEYSTDPSAEQNAGDLGFFGKDASLVPEFKDAAFELKKGEVSGPVKSEYGYHIIKVTDEKKGLEANEEEIKENLKGEKFNERAQELIEEADTEILIDFEKEAEKNKEDNADENSEEDNQDDKNDNNSEESQNQDENKENKEQESE</sequence>
<keyword evidence="8 11" id="KW-0564">Palmitate</keyword>
<protein>
    <recommendedName>
        <fullName evidence="11">Foldase protein PrsA</fullName>
        <ecNumber evidence="11">5.2.1.8</ecNumber>
    </recommendedName>
</protein>
<evidence type="ECO:0000256" key="3">
    <source>
        <dbReference type="ARBA" id="ARBA00006071"/>
    </source>
</evidence>
<evidence type="ECO:0000259" key="14">
    <source>
        <dbReference type="PROSITE" id="PS50198"/>
    </source>
</evidence>
<dbReference type="PROSITE" id="PS50198">
    <property type="entry name" value="PPIC_PPIASE_2"/>
    <property type="match status" value="1"/>
</dbReference>
<reference evidence="15 16" key="1">
    <citation type="submission" date="2018-08" db="EMBL/GenBank/DDBJ databases">
        <title>Murine metabolic-syndrome-specific gut microbial biobank.</title>
        <authorList>
            <person name="Liu C."/>
        </authorList>
    </citation>
    <scope>NUCLEOTIDE SEQUENCE [LARGE SCALE GENOMIC DNA]</scope>
    <source>
        <strain evidence="15 16">583</strain>
    </source>
</reference>
<keyword evidence="5 11" id="KW-0732">Signal</keyword>
<keyword evidence="6 11" id="KW-0697">Rotamase</keyword>
<gene>
    <name evidence="11" type="primary">prsA</name>
    <name evidence="15" type="ORF">D3Z33_11530</name>
</gene>
<dbReference type="InterPro" id="IPR027304">
    <property type="entry name" value="Trigger_fact/SurA_dom_sf"/>
</dbReference>
<dbReference type="PROSITE" id="PS51257">
    <property type="entry name" value="PROKAR_LIPOPROTEIN"/>
    <property type="match status" value="1"/>
</dbReference>
<keyword evidence="16" id="KW-1185">Reference proteome</keyword>
<feature type="compositionally biased region" description="Basic and acidic residues" evidence="13">
    <location>
        <begin position="350"/>
        <end position="361"/>
    </location>
</feature>
<dbReference type="Pfam" id="PF13616">
    <property type="entry name" value="Rotamase_3"/>
    <property type="match status" value="1"/>
</dbReference>
<comment type="subcellular location">
    <subcellularLocation>
        <location evidence="2 11">Cell membrane</location>
        <topology evidence="2 11">Lipid-anchor</topology>
    </subcellularLocation>
</comment>
<organism evidence="15 16">
    <name type="scientific">Senegalia massiliensis</name>
    <dbReference type="NCBI Taxonomy" id="1720316"/>
    <lineage>
        <taxon>Bacteria</taxon>
        <taxon>Bacillati</taxon>
        <taxon>Bacillota</taxon>
        <taxon>Clostridia</taxon>
        <taxon>Eubacteriales</taxon>
        <taxon>Clostridiaceae</taxon>
        <taxon>Senegalia</taxon>
    </lineage>
</organism>
<dbReference type="AlphaFoldDB" id="A0A845QYV8"/>
<dbReference type="InterPro" id="IPR000297">
    <property type="entry name" value="PPIase_PpiC"/>
</dbReference>
<evidence type="ECO:0000313" key="15">
    <source>
        <dbReference type="EMBL" id="NBI07481.1"/>
    </source>
</evidence>
<evidence type="ECO:0000256" key="6">
    <source>
        <dbReference type="ARBA" id="ARBA00023110"/>
    </source>
</evidence>
<comment type="caution">
    <text evidence="15">The sequence shown here is derived from an EMBL/GenBank/DDBJ whole genome shotgun (WGS) entry which is preliminary data.</text>
</comment>
<dbReference type="Gene3D" id="1.10.4030.10">
    <property type="entry name" value="Porin chaperone SurA, peptide-binding domain"/>
    <property type="match status" value="1"/>
</dbReference>
<dbReference type="Gene3D" id="3.10.50.40">
    <property type="match status" value="1"/>
</dbReference>
<keyword evidence="9 11" id="KW-0413">Isomerase</keyword>
<feature type="domain" description="PpiC" evidence="14">
    <location>
        <begin position="183"/>
        <end position="274"/>
    </location>
</feature>
<dbReference type="Pfam" id="PF13624">
    <property type="entry name" value="SurA_N_3"/>
    <property type="match status" value="1"/>
</dbReference>
<feature type="compositionally biased region" description="Acidic residues" evidence="13">
    <location>
        <begin position="325"/>
        <end position="335"/>
    </location>
</feature>
<comment type="similarity">
    <text evidence="3 11">Belongs to the PrsA family.</text>
</comment>
<evidence type="ECO:0000256" key="5">
    <source>
        <dbReference type="ARBA" id="ARBA00022729"/>
    </source>
</evidence>
<feature type="region of interest" description="Disordered" evidence="13">
    <location>
        <begin position="306"/>
        <end position="361"/>
    </location>
</feature>
<evidence type="ECO:0000313" key="16">
    <source>
        <dbReference type="Proteomes" id="UP000467132"/>
    </source>
</evidence>
<dbReference type="InterPro" id="IPR050245">
    <property type="entry name" value="PrsA_foldase"/>
</dbReference>
<keyword evidence="12" id="KW-0175">Coiled coil</keyword>
<evidence type="ECO:0000256" key="12">
    <source>
        <dbReference type="SAM" id="Coils"/>
    </source>
</evidence>
<evidence type="ECO:0000256" key="13">
    <source>
        <dbReference type="SAM" id="MobiDB-lite"/>
    </source>
</evidence>
<evidence type="ECO:0000256" key="11">
    <source>
        <dbReference type="HAMAP-Rule" id="MF_01145"/>
    </source>
</evidence>
<evidence type="ECO:0000256" key="4">
    <source>
        <dbReference type="ARBA" id="ARBA00022475"/>
    </source>
</evidence>
<keyword evidence="10 11" id="KW-0449">Lipoprotein</keyword>
<evidence type="ECO:0000256" key="2">
    <source>
        <dbReference type="ARBA" id="ARBA00004193"/>
    </source>
</evidence>
<dbReference type="InterPro" id="IPR023059">
    <property type="entry name" value="Foldase_PrsA"/>
</dbReference>
<dbReference type="GO" id="GO:0005886">
    <property type="term" value="C:plasma membrane"/>
    <property type="evidence" value="ECO:0007669"/>
    <property type="project" value="UniProtKB-SubCell"/>
</dbReference>
<dbReference type="PANTHER" id="PTHR47245:SF1">
    <property type="entry name" value="FOLDASE PROTEIN PRSA"/>
    <property type="match status" value="1"/>
</dbReference>
<dbReference type="Proteomes" id="UP000467132">
    <property type="component" value="Unassembled WGS sequence"/>
</dbReference>
<dbReference type="PANTHER" id="PTHR47245">
    <property type="entry name" value="PEPTIDYLPROLYL ISOMERASE"/>
    <property type="match status" value="1"/>
</dbReference>
<comment type="catalytic activity">
    <reaction evidence="1 11">
        <text>[protein]-peptidylproline (omega=180) = [protein]-peptidylproline (omega=0)</text>
        <dbReference type="Rhea" id="RHEA:16237"/>
        <dbReference type="Rhea" id="RHEA-COMP:10747"/>
        <dbReference type="Rhea" id="RHEA-COMP:10748"/>
        <dbReference type="ChEBI" id="CHEBI:83833"/>
        <dbReference type="ChEBI" id="CHEBI:83834"/>
        <dbReference type="EC" id="5.2.1.8"/>
    </reaction>
</comment>
<feature type="compositionally biased region" description="Basic and acidic residues" evidence="13">
    <location>
        <begin position="313"/>
        <end position="324"/>
    </location>
</feature>
<dbReference type="SUPFAM" id="SSF54534">
    <property type="entry name" value="FKBP-like"/>
    <property type="match status" value="1"/>
</dbReference>
<evidence type="ECO:0000256" key="9">
    <source>
        <dbReference type="ARBA" id="ARBA00023235"/>
    </source>
</evidence>
<evidence type="ECO:0000256" key="8">
    <source>
        <dbReference type="ARBA" id="ARBA00023139"/>
    </source>
</evidence>
<accession>A0A845QYV8</accession>
<feature type="coiled-coil region" evidence="12">
    <location>
        <begin position="102"/>
        <end position="129"/>
    </location>
</feature>
<proteinExistence type="inferred from homology"/>
<keyword evidence="7 11" id="KW-0472">Membrane</keyword>
<evidence type="ECO:0000256" key="1">
    <source>
        <dbReference type="ARBA" id="ARBA00000971"/>
    </source>
</evidence>
<dbReference type="HAMAP" id="MF_01145">
    <property type="entry name" value="Foldase_PrsA"/>
    <property type="match status" value="1"/>
</dbReference>
<dbReference type="EMBL" id="QXXA01000012">
    <property type="protein sequence ID" value="NBI07481.1"/>
    <property type="molecule type" value="Genomic_DNA"/>
</dbReference>
<dbReference type="EC" id="5.2.1.8" evidence="11"/>
<dbReference type="GO" id="GO:0003755">
    <property type="term" value="F:peptidyl-prolyl cis-trans isomerase activity"/>
    <property type="evidence" value="ECO:0007669"/>
    <property type="project" value="UniProtKB-UniRule"/>
</dbReference>
<evidence type="ECO:0000256" key="10">
    <source>
        <dbReference type="ARBA" id="ARBA00023288"/>
    </source>
</evidence>
<name>A0A845QYV8_9CLOT</name>
<keyword evidence="4 11" id="KW-1003">Cell membrane</keyword>